<evidence type="ECO:0000313" key="1">
    <source>
        <dbReference type="EMBL" id="AIF05325.1"/>
    </source>
</evidence>
<protein>
    <submittedName>
        <fullName evidence="1">Uncharacterized protein</fullName>
    </submittedName>
</protein>
<proteinExistence type="predicted"/>
<reference evidence="1" key="1">
    <citation type="journal article" date="2014" name="Genome Biol. Evol.">
        <title>Pangenome evidence for extensive interdomain horizontal transfer affecting lineage core and shell genes in uncultured planktonic thaumarchaeota and euryarchaeota.</title>
        <authorList>
            <person name="Deschamps P."/>
            <person name="Zivanovic Y."/>
            <person name="Moreira D."/>
            <person name="Rodriguez-Valera F."/>
            <person name="Lopez-Garcia P."/>
        </authorList>
    </citation>
    <scope>NUCLEOTIDE SEQUENCE</scope>
</reference>
<name>A0A075GQH8_9EURY</name>
<dbReference type="AlphaFoldDB" id="A0A075GQH8"/>
<organism evidence="1">
    <name type="scientific">uncultured marine group II/III euryarchaeote KM3_181_H05</name>
    <dbReference type="NCBI Taxonomy" id="1457945"/>
    <lineage>
        <taxon>Archaea</taxon>
        <taxon>Methanobacteriati</taxon>
        <taxon>Methanobacteriota</taxon>
        <taxon>environmental samples</taxon>
    </lineage>
</organism>
<accession>A0A075GQH8</accession>
<dbReference type="EMBL" id="KF900736">
    <property type="protein sequence ID" value="AIF05325.1"/>
    <property type="molecule type" value="Genomic_DNA"/>
</dbReference>
<sequence length="190" mass="20479">MAEAVAYLNNRRVSVAWDGGKLATGRADGPLEFEGEGPLLVWDLRGILKNRPAPGAMPLNPKRETLVDSGMAWGEDVVDAIMADRGTVIVPLRSLRGWGELGEALAYAELELVSLDWAGEVVTAHADFQGDIVELLRQLLRRGIPRVMVNSLDGSFPFIPAGLAGSVRLDVAMLTDGHPPNWAGEVFRLG</sequence>